<dbReference type="InterPro" id="IPR011990">
    <property type="entry name" value="TPR-like_helical_dom_sf"/>
</dbReference>
<evidence type="ECO:0008006" key="4">
    <source>
        <dbReference type="Google" id="ProtNLM"/>
    </source>
</evidence>
<dbReference type="PROSITE" id="PS50293">
    <property type="entry name" value="TPR_REGION"/>
    <property type="match status" value="1"/>
</dbReference>
<dbReference type="Pfam" id="PF00515">
    <property type="entry name" value="TPR_1"/>
    <property type="match status" value="1"/>
</dbReference>
<dbReference type="EMBL" id="QNBE01000017">
    <property type="protein sequence ID" value="RKX71113.1"/>
    <property type="molecule type" value="Genomic_DNA"/>
</dbReference>
<comment type="caution">
    <text evidence="2">The sequence shown here is derived from an EMBL/GenBank/DDBJ whole genome shotgun (WGS) entry which is preliminary data.</text>
</comment>
<evidence type="ECO:0000256" key="1">
    <source>
        <dbReference type="PROSITE-ProRule" id="PRU00339"/>
    </source>
</evidence>
<organism evidence="2 3">
    <name type="scientific">candidate division WOR-3 bacterium</name>
    <dbReference type="NCBI Taxonomy" id="2052148"/>
    <lineage>
        <taxon>Bacteria</taxon>
        <taxon>Bacteria division WOR-3</taxon>
    </lineage>
</organism>
<dbReference type="PROSITE" id="PS50005">
    <property type="entry name" value="TPR"/>
    <property type="match status" value="1"/>
</dbReference>
<dbReference type="InterPro" id="IPR019734">
    <property type="entry name" value="TPR_rpt"/>
</dbReference>
<name>A0A660SK65_UNCW3</name>
<sequence length="393" mass="43076">MWVLGIALFLTGYSGPGSCGFASLKIRADARIAAIGCAGTGGFSGGASILENPAGIVRSPHQLTSTYLNYIVGIHAGFLGYVYPIRQAQGLGFGVSYLNYGNIPETTPENPTGAGNGTYSAADFLVALGYGRRVVKDLDLGGALKTIYEKIHDYSGMALAVDFGMRYGGPMRGLSLGLAMRNLGFQNKPFIEERARLPLLWEFGVNQQLLNHSLSISGDLGYALDTKFYYELGVEYLLMEIVSIRMGYRSPGRDLRTGSGMDILAGTSAGVGVVWKRLSIDYAFVPYNELGNTHRISLSISLGRETFPSQRPIDPLKEAEAYRKRGDWASAAVAYEKVISSRKGDARIYQWLGYCYYKLGRREDAIMAYEKALELDPDNERIKKSLRLLKGEQ</sequence>
<dbReference type="Proteomes" id="UP000268469">
    <property type="component" value="Unassembled WGS sequence"/>
</dbReference>
<feature type="repeat" description="TPR" evidence="1">
    <location>
        <begin position="346"/>
        <end position="379"/>
    </location>
</feature>
<keyword evidence="1" id="KW-0802">TPR repeat</keyword>
<reference evidence="2 3" key="1">
    <citation type="submission" date="2018-06" db="EMBL/GenBank/DDBJ databases">
        <title>Extensive metabolic versatility and redundancy in microbially diverse, dynamic hydrothermal sediments.</title>
        <authorList>
            <person name="Dombrowski N."/>
            <person name="Teske A."/>
            <person name="Baker B.J."/>
        </authorList>
    </citation>
    <scope>NUCLEOTIDE SEQUENCE [LARGE SCALE GENOMIC DNA]</scope>
    <source>
        <strain evidence="2">B36_G15</strain>
    </source>
</reference>
<dbReference type="NCBIfam" id="NF033709">
    <property type="entry name" value="PorV_fam"/>
    <property type="match status" value="1"/>
</dbReference>
<evidence type="ECO:0000313" key="2">
    <source>
        <dbReference type="EMBL" id="RKX71113.1"/>
    </source>
</evidence>
<accession>A0A660SK65</accession>
<dbReference type="Gene3D" id="1.25.40.10">
    <property type="entry name" value="Tetratricopeptide repeat domain"/>
    <property type="match status" value="1"/>
</dbReference>
<dbReference type="SUPFAM" id="SSF48452">
    <property type="entry name" value="TPR-like"/>
    <property type="match status" value="1"/>
</dbReference>
<proteinExistence type="predicted"/>
<gene>
    <name evidence="2" type="ORF">DRP53_02755</name>
</gene>
<dbReference type="Pfam" id="PF13174">
    <property type="entry name" value="TPR_6"/>
    <property type="match status" value="1"/>
</dbReference>
<dbReference type="AlphaFoldDB" id="A0A660SK65"/>
<dbReference type="SMART" id="SM00028">
    <property type="entry name" value="TPR"/>
    <property type="match status" value="2"/>
</dbReference>
<protein>
    <recommendedName>
        <fullName evidence="4">Tetratricopeptide repeat protein</fullName>
    </recommendedName>
</protein>
<evidence type="ECO:0000313" key="3">
    <source>
        <dbReference type="Proteomes" id="UP000268469"/>
    </source>
</evidence>
<dbReference type="Gene3D" id="2.40.160.60">
    <property type="entry name" value="Outer membrane protein transport protein (OMPP1/FadL/TodX)"/>
    <property type="match status" value="1"/>
</dbReference>